<feature type="compositionally biased region" description="Basic and acidic residues" evidence="1">
    <location>
        <begin position="148"/>
        <end position="177"/>
    </location>
</feature>
<dbReference type="EMBL" id="JAXCGZ010020763">
    <property type="protein sequence ID" value="KAK7065544.1"/>
    <property type="molecule type" value="Genomic_DNA"/>
</dbReference>
<feature type="non-terminal residue" evidence="2">
    <location>
        <position position="1"/>
    </location>
</feature>
<feature type="region of interest" description="Disordered" evidence="1">
    <location>
        <begin position="141"/>
        <end position="177"/>
    </location>
</feature>
<evidence type="ECO:0000313" key="2">
    <source>
        <dbReference type="EMBL" id="KAK7065544.1"/>
    </source>
</evidence>
<evidence type="ECO:0000313" key="3">
    <source>
        <dbReference type="Proteomes" id="UP001381693"/>
    </source>
</evidence>
<proteinExistence type="predicted"/>
<evidence type="ECO:0000256" key="1">
    <source>
        <dbReference type="SAM" id="MobiDB-lite"/>
    </source>
</evidence>
<sequence>DSHPSGLTIVGFVDTFVPKSSLYQWCPEDDVTNSVKKRSCTVSKCGSRIRERMFVSATTNVYSGSRRAKRASRKDDPRSAACPDVNALVSGRQQQQQQSGSRNEPAASRSFLHITNNNFLKNNKNKLSAALNREARANGVCAGAGPEAGKRNAKQDRKQLRKQDKKREKKTDSQREVKQVEVREVKIDRKPQIIVDRSEEDSELEDDVWAKRRALAAYEHVVERMW</sequence>
<feature type="region of interest" description="Disordered" evidence="1">
    <location>
        <begin position="88"/>
        <end position="107"/>
    </location>
</feature>
<name>A0AAN8ZW07_HALRR</name>
<dbReference type="Proteomes" id="UP001381693">
    <property type="component" value="Unassembled WGS sequence"/>
</dbReference>
<comment type="caution">
    <text evidence="2">The sequence shown here is derived from an EMBL/GenBank/DDBJ whole genome shotgun (WGS) entry which is preliminary data.</text>
</comment>
<keyword evidence="3" id="KW-1185">Reference proteome</keyword>
<protein>
    <submittedName>
        <fullName evidence="2">Uncharacterized protein</fullName>
    </submittedName>
</protein>
<feature type="compositionally biased region" description="Low complexity" evidence="1">
    <location>
        <begin position="90"/>
        <end position="102"/>
    </location>
</feature>
<dbReference type="AlphaFoldDB" id="A0AAN8ZW07"/>
<accession>A0AAN8ZW07</accession>
<reference evidence="2 3" key="1">
    <citation type="submission" date="2023-11" db="EMBL/GenBank/DDBJ databases">
        <title>Halocaridina rubra genome assembly.</title>
        <authorList>
            <person name="Smith C."/>
        </authorList>
    </citation>
    <scope>NUCLEOTIDE SEQUENCE [LARGE SCALE GENOMIC DNA]</scope>
    <source>
        <strain evidence="2">EP-1</strain>
        <tissue evidence="2">Whole</tissue>
    </source>
</reference>
<organism evidence="2 3">
    <name type="scientific">Halocaridina rubra</name>
    <name type="common">Hawaiian red shrimp</name>
    <dbReference type="NCBI Taxonomy" id="373956"/>
    <lineage>
        <taxon>Eukaryota</taxon>
        <taxon>Metazoa</taxon>
        <taxon>Ecdysozoa</taxon>
        <taxon>Arthropoda</taxon>
        <taxon>Crustacea</taxon>
        <taxon>Multicrustacea</taxon>
        <taxon>Malacostraca</taxon>
        <taxon>Eumalacostraca</taxon>
        <taxon>Eucarida</taxon>
        <taxon>Decapoda</taxon>
        <taxon>Pleocyemata</taxon>
        <taxon>Caridea</taxon>
        <taxon>Atyoidea</taxon>
        <taxon>Atyidae</taxon>
        <taxon>Halocaridina</taxon>
    </lineage>
</organism>
<gene>
    <name evidence="2" type="ORF">SK128_022798</name>
</gene>